<dbReference type="EMBL" id="ODYU01005296">
    <property type="protein sequence ID" value="SOQ46015.1"/>
    <property type="molecule type" value="Genomic_DNA"/>
</dbReference>
<proteinExistence type="predicted"/>
<evidence type="ECO:0000313" key="1">
    <source>
        <dbReference type="EMBL" id="SOQ46015.1"/>
    </source>
</evidence>
<protein>
    <submittedName>
        <fullName evidence="1">SFRICE_035181</fullName>
    </submittedName>
</protein>
<dbReference type="AlphaFoldDB" id="A0A2H1VYU0"/>
<sequence length="170" mass="19086">MVKSGEYIEQWYYVSCYAPLGVAPCGNRTRYTLRGSQLPSHRANSAVNHMLATWVYFTSIEVNRGIHTTSVFIYDCLVGRVVANTTAGHGLSCSIPGANKAFLGFIRSSTESGIVPSIWQLAHPHYMRLITQMFFGKPPTYMSRYNNVMPFIPEGVGRGAHYDTYNIYNE</sequence>
<reference evidence="1" key="1">
    <citation type="submission" date="2016-07" db="EMBL/GenBank/DDBJ databases">
        <authorList>
            <person name="Bretaudeau A."/>
        </authorList>
    </citation>
    <scope>NUCLEOTIDE SEQUENCE</scope>
    <source>
        <strain evidence="1">Rice</strain>
        <tissue evidence="1">Whole body</tissue>
    </source>
</reference>
<gene>
    <name evidence="1" type="ORF">SFRICE_035181</name>
</gene>
<name>A0A2H1VYU0_SPOFR</name>
<accession>A0A2H1VYU0</accession>
<organism evidence="1">
    <name type="scientific">Spodoptera frugiperda</name>
    <name type="common">Fall armyworm</name>
    <dbReference type="NCBI Taxonomy" id="7108"/>
    <lineage>
        <taxon>Eukaryota</taxon>
        <taxon>Metazoa</taxon>
        <taxon>Ecdysozoa</taxon>
        <taxon>Arthropoda</taxon>
        <taxon>Hexapoda</taxon>
        <taxon>Insecta</taxon>
        <taxon>Pterygota</taxon>
        <taxon>Neoptera</taxon>
        <taxon>Endopterygota</taxon>
        <taxon>Lepidoptera</taxon>
        <taxon>Glossata</taxon>
        <taxon>Ditrysia</taxon>
        <taxon>Noctuoidea</taxon>
        <taxon>Noctuidae</taxon>
        <taxon>Amphipyrinae</taxon>
        <taxon>Spodoptera</taxon>
    </lineage>
</organism>